<evidence type="ECO:0000256" key="4">
    <source>
        <dbReference type="ARBA" id="ARBA00023163"/>
    </source>
</evidence>
<dbReference type="InterPro" id="IPR003012">
    <property type="entry name" value="Tet_transcr_reg_TetR"/>
</dbReference>
<dbReference type="Pfam" id="PF02909">
    <property type="entry name" value="TetR_C_1"/>
    <property type="match status" value="1"/>
</dbReference>
<evidence type="ECO:0000256" key="5">
    <source>
        <dbReference type="PROSITE-ProRule" id="PRU00335"/>
    </source>
</evidence>
<dbReference type="Gene3D" id="1.10.10.60">
    <property type="entry name" value="Homeodomain-like"/>
    <property type="match status" value="1"/>
</dbReference>
<dbReference type="AlphaFoldDB" id="A0A5B8M7R0"/>
<dbReference type="EMBL" id="CP042305">
    <property type="protein sequence ID" value="QDZ15480.1"/>
    <property type="molecule type" value="Genomic_DNA"/>
</dbReference>
<dbReference type="SUPFAM" id="SSF48498">
    <property type="entry name" value="Tetracyclin repressor-like, C-terminal domain"/>
    <property type="match status" value="1"/>
</dbReference>
<evidence type="ECO:0000256" key="2">
    <source>
        <dbReference type="ARBA" id="ARBA00023015"/>
    </source>
</evidence>
<gene>
    <name evidence="7" type="ORF">FPZ11_12570</name>
</gene>
<dbReference type="InterPro" id="IPR023772">
    <property type="entry name" value="DNA-bd_HTH_TetR-type_CS"/>
</dbReference>
<dbReference type="InterPro" id="IPR004111">
    <property type="entry name" value="Repressor_TetR_C"/>
</dbReference>
<reference evidence="7 8" key="1">
    <citation type="submission" date="2019-07" db="EMBL/GenBank/DDBJ databases">
        <title>Full genome sequence of Humibacter sp. WJ7-1.</title>
        <authorList>
            <person name="Im W.-T."/>
        </authorList>
    </citation>
    <scope>NUCLEOTIDE SEQUENCE [LARGE SCALE GENOMIC DNA]</scope>
    <source>
        <strain evidence="7 8">WJ7-1</strain>
    </source>
</reference>
<evidence type="ECO:0000256" key="1">
    <source>
        <dbReference type="ARBA" id="ARBA00022491"/>
    </source>
</evidence>
<dbReference type="InterPro" id="IPR050109">
    <property type="entry name" value="HTH-type_TetR-like_transc_reg"/>
</dbReference>
<dbReference type="GO" id="GO:0045892">
    <property type="term" value="P:negative regulation of DNA-templated transcription"/>
    <property type="evidence" value="ECO:0007669"/>
    <property type="project" value="InterPro"/>
</dbReference>
<dbReference type="InterPro" id="IPR009057">
    <property type="entry name" value="Homeodomain-like_sf"/>
</dbReference>
<dbReference type="Proteomes" id="UP000320216">
    <property type="component" value="Chromosome"/>
</dbReference>
<keyword evidence="1" id="KW-0678">Repressor</keyword>
<evidence type="ECO:0000313" key="8">
    <source>
        <dbReference type="Proteomes" id="UP000320216"/>
    </source>
</evidence>
<dbReference type="PROSITE" id="PS01081">
    <property type="entry name" value="HTH_TETR_1"/>
    <property type="match status" value="1"/>
</dbReference>
<proteinExistence type="predicted"/>
<dbReference type="RefSeq" id="WP_146321402.1">
    <property type="nucleotide sequence ID" value="NZ_CP042305.1"/>
</dbReference>
<dbReference type="PROSITE" id="PS50977">
    <property type="entry name" value="HTH_TETR_2"/>
    <property type="match status" value="1"/>
</dbReference>
<dbReference type="InterPro" id="IPR036271">
    <property type="entry name" value="Tet_transcr_reg_TetR-rel_C_sf"/>
</dbReference>
<dbReference type="OrthoDB" id="3819648at2"/>
<dbReference type="PRINTS" id="PR00400">
    <property type="entry name" value="TETREPRESSOR"/>
</dbReference>
<dbReference type="PRINTS" id="PR00455">
    <property type="entry name" value="HTHTETR"/>
</dbReference>
<dbReference type="GO" id="GO:0000976">
    <property type="term" value="F:transcription cis-regulatory region binding"/>
    <property type="evidence" value="ECO:0007669"/>
    <property type="project" value="TreeGrafter"/>
</dbReference>
<name>A0A5B8M7R0_9MICO</name>
<dbReference type="GO" id="GO:0046677">
    <property type="term" value="P:response to antibiotic"/>
    <property type="evidence" value="ECO:0007669"/>
    <property type="project" value="InterPro"/>
</dbReference>
<feature type="domain" description="HTH tetR-type" evidence="6">
    <location>
        <begin position="2"/>
        <end position="62"/>
    </location>
</feature>
<organism evidence="7 8">
    <name type="scientific">Humibacter ginsenosidimutans</name>
    <dbReference type="NCBI Taxonomy" id="2599293"/>
    <lineage>
        <taxon>Bacteria</taxon>
        <taxon>Bacillati</taxon>
        <taxon>Actinomycetota</taxon>
        <taxon>Actinomycetes</taxon>
        <taxon>Micrococcales</taxon>
        <taxon>Microbacteriaceae</taxon>
        <taxon>Humibacter</taxon>
    </lineage>
</organism>
<keyword evidence="8" id="KW-1185">Reference proteome</keyword>
<accession>A0A5B8M7R0</accession>
<dbReference type="SUPFAM" id="SSF46689">
    <property type="entry name" value="Homeodomain-like"/>
    <property type="match status" value="1"/>
</dbReference>
<dbReference type="PANTHER" id="PTHR30055">
    <property type="entry name" value="HTH-TYPE TRANSCRIPTIONAL REGULATOR RUTR"/>
    <property type="match status" value="1"/>
</dbReference>
<evidence type="ECO:0000313" key="7">
    <source>
        <dbReference type="EMBL" id="QDZ15480.1"/>
    </source>
</evidence>
<dbReference type="Pfam" id="PF00440">
    <property type="entry name" value="TetR_N"/>
    <property type="match status" value="1"/>
</dbReference>
<keyword evidence="3 5" id="KW-0238">DNA-binding</keyword>
<dbReference type="GO" id="GO:0003700">
    <property type="term" value="F:DNA-binding transcription factor activity"/>
    <property type="evidence" value="ECO:0007669"/>
    <property type="project" value="TreeGrafter"/>
</dbReference>
<protein>
    <submittedName>
        <fullName evidence="7">TetR family transcriptional regulator</fullName>
    </submittedName>
</protein>
<evidence type="ECO:0000259" key="6">
    <source>
        <dbReference type="PROSITE" id="PS50977"/>
    </source>
</evidence>
<dbReference type="Gene3D" id="1.10.357.10">
    <property type="entry name" value="Tetracycline Repressor, domain 2"/>
    <property type="match status" value="1"/>
</dbReference>
<keyword evidence="4" id="KW-0804">Transcription</keyword>
<dbReference type="KEGG" id="huw:FPZ11_12570"/>
<sequence>MALDRQQVISEAVALLDAEGLDAVTTRKLATRLGVQSPTLYWHVPNKSALITAVADAILGDFVAQVSPPMPDEAWPEWLTHLAGGLRRALLAHPDGARVISSAQLSAQMNALSELAMSALVEKGIPLRQARIITLTVERFTVGYVLEEQAPRPDETALKDWSLDEFTAAHPTLIAGVTGYFRDGRTPDDLFDDCLSVVIAGASAGGS</sequence>
<evidence type="ECO:0000256" key="3">
    <source>
        <dbReference type="ARBA" id="ARBA00023125"/>
    </source>
</evidence>
<feature type="DNA-binding region" description="H-T-H motif" evidence="5">
    <location>
        <begin position="25"/>
        <end position="44"/>
    </location>
</feature>
<dbReference type="PANTHER" id="PTHR30055:SF151">
    <property type="entry name" value="TRANSCRIPTIONAL REGULATORY PROTEIN"/>
    <property type="match status" value="1"/>
</dbReference>
<keyword evidence="2" id="KW-0805">Transcription regulation</keyword>
<dbReference type="InterPro" id="IPR001647">
    <property type="entry name" value="HTH_TetR"/>
</dbReference>